<feature type="region of interest" description="Disordered" evidence="1">
    <location>
        <begin position="264"/>
        <end position="348"/>
    </location>
</feature>
<dbReference type="HOGENOM" id="CLU_063267_0_0_1"/>
<evidence type="ECO:0000313" key="2">
    <source>
        <dbReference type="EMBL" id="KIM44011.1"/>
    </source>
</evidence>
<accession>A0A0C3CJS6</accession>
<feature type="compositionally biased region" description="Polar residues" evidence="1">
    <location>
        <begin position="1"/>
        <end position="12"/>
    </location>
</feature>
<dbReference type="STRING" id="686832.A0A0C3CJS6"/>
<keyword evidence="3" id="KW-1185">Reference proteome</keyword>
<sequence length="372" mass="42634">MRTYSDSGTHSSAEVLDDEVDEPIYEPLQDRRAPGVSVKQRKIPRAQKRKVDRAAKPVCLIERVSRESVIEYCHVIGMEESDDVLDYLEYNWGMSRYTLNLHTRYNICILGPRFHYLFDHKGLLFLPTLEIIEQYSAHEIHTPLPYKPDDPDAETRTFEYRLLVPPSMKSVPIFRRKVEDSKSTNAEDYEVHPFPYNTFPVIKSHVLPHFVIYNAGKKLAAMSNKPAVYGAFITTNAHIEGVSDVALKAMDLFYRWTRADPLPADWMSKSPPSMRKPPSHSSRVPTEPPRQSKRPAEEGGCPTMSKRAKKDDSQGEQALGQLDARSVKKLDRRSDRQIYQDTRSSIDKWRGSVVNDELEAETSNEGDMENMC</sequence>
<dbReference type="Proteomes" id="UP000053424">
    <property type="component" value="Unassembled WGS sequence"/>
</dbReference>
<evidence type="ECO:0008006" key="4">
    <source>
        <dbReference type="Google" id="ProtNLM"/>
    </source>
</evidence>
<organism evidence="2 3">
    <name type="scientific">Hebeloma cylindrosporum</name>
    <dbReference type="NCBI Taxonomy" id="76867"/>
    <lineage>
        <taxon>Eukaryota</taxon>
        <taxon>Fungi</taxon>
        <taxon>Dikarya</taxon>
        <taxon>Basidiomycota</taxon>
        <taxon>Agaricomycotina</taxon>
        <taxon>Agaricomycetes</taxon>
        <taxon>Agaricomycetidae</taxon>
        <taxon>Agaricales</taxon>
        <taxon>Agaricineae</taxon>
        <taxon>Hymenogastraceae</taxon>
        <taxon>Hebeloma</taxon>
    </lineage>
</organism>
<reference evidence="2 3" key="1">
    <citation type="submission" date="2014-04" db="EMBL/GenBank/DDBJ databases">
        <authorList>
            <consortium name="DOE Joint Genome Institute"/>
            <person name="Kuo A."/>
            <person name="Gay G."/>
            <person name="Dore J."/>
            <person name="Kohler A."/>
            <person name="Nagy L.G."/>
            <person name="Floudas D."/>
            <person name="Copeland A."/>
            <person name="Barry K.W."/>
            <person name="Cichocki N."/>
            <person name="Veneault-Fourrey C."/>
            <person name="LaButti K."/>
            <person name="Lindquist E.A."/>
            <person name="Lipzen A."/>
            <person name="Lundell T."/>
            <person name="Morin E."/>
            <person name="Murat C."/>
            <person name="Sun H."/>
            <person name="Tunlid A."/>
            <person name="Henrissat B."/>
            <person name="Grigoriev I.V."/>
            <person name="Hibbett D.S."/>
            <person name="Martin F."/>
            <person name="Nordberg H.P."/>
            <person name="Cantor M.N."/>
            <person name="Hua S.X."/>
        </authorList>
    </citation>
    <scope>NUCLEOTIDE SEQUENCE [LARGE SCALE GENOMIC DNA]</scope>
    <source>
        <strain evidence="3">h7</strain>
    </source>
</reference>
<gene>
    <name evidence="2" type="ORF">M413DRAFT_443076</name>
</gene>
<evidence type="ECO:0000256" key="1">
    <source>
        <dbReference type="SAM" id="MobiDB-lite"/>
    </source>
</evidence>
<name>A0A0C3CJS6_HEBCY</name>
<dbReference type="EMBL" id="KN831774">
    <property type="protein sequence ID" value="KIM44011.1"/>
    <property type="molecule type" value="Genomic_DNA"/>
</dbReference>
<protein>
    <recommendedName>
        <fullName evidence="4">HNH nuclease domain-containing protein</fullName>
    </recommendedName>
</protein>
<evidence type="ECO:0000313" key="3">
    <source>
        <dbReference type="Proteomes" id="UP000053424"/>
    </source>
</evidence>
<dbReference type="AlphaFoldDB" id="A0A0C3CJS6"/>
<proteinExistence type="predicted"/>
<feature type="region of interest" description="Disordered" evidence="1">
    <location>
        <begin position="1"/>
        <end position="22"/>
    </location>
</feature>
<feature type="compositionally biased region" description="Basic and acidic residues" evidence="1">
    <location>
        <begin position="325"/>
        <end position="348"/>
    </location>
</feature>
<dbReference type="OrthoDB" id="3034237at2759"/>
<reference evidence="3" key="2">
    <citation type="submission" date="2015-01" db="EMBL/GenBank/DDBJ databases">
        <title>Evolutionary Origins and Diversification of the Mycorrhizal Mutualists.</title>
        <authorList>
            <consortium name="DOE Joint Genome Institute"/>
            <consortium name="Mycorrhizal Genomics Consortium"/>
            <person name="Kohler A."/>
            <person name="Kuo A."/>
            <person name="Nagy L.G."/>
            <person name="Floudas D."/>
            <person name="Copeland A."/>
            <person name="Barry K.W."/>
            <person name="Cichocki N."/>
            <person name="Veneault-Fourrey C."/>
            <person name="LaButti K."/>
            <person name="Lindquist E.A."/>
            <person name="Lipzen A."/>
            <person name="Lundell T."/>
            <person name="Morin E."/>
            <person name="Murat C."/>
            <person name="Riley R."/>
            <person name="Ohm R."/>
            <person name="Sun H."/>
            <person name="Tunlid A."/>
            <person name="Henrissat B."/>
            <person name="Grigoriev I.V."/>
            <person name="Hibbett D.S."/>
            <person name="Martin F."/>
        </authorList>
    </citation>
    <scope>NUCLEOTIDE SEQUENCE [LARGE SCALE GENOMIC DNA]</scope>
    <source>
        <strain evidence="3">h7</strain>
    </source>
</reference>